<dbReference type="AlphaFoldDB" id="A0A6C0E8G0"/>
<evidence type="ECO:0000313" key="1">
    <source>
        <dbReference type="EMBL" id="QHT25022.1"/>
    </source>
</evidence>
<dbReference type="EMBL" id="MN739753">
    <property type="protein sequence ID" value="QHT25022.1"/>
    <property type="molecule type" value="Genomic_DNA"/>
</dbReference>
<organism evidence="1">
    <name type="scientific">viral metagenome</name>
    <dbReference type="NCBI Taxonomy" id="1070528"/>
    <lineage>
        <taxon>unclassified sequences</taxon>
        <taxon>metagenomes</taxon>
        <taxon>organismal metagenomes</taxon>
    </lineage>
</organism>
<proteinExistence type="predicted"/>
<accession>A0A6C0E8G0</accession>
<protein>
    <submittedName>
        <fullName evidence="1">Uncharacterized protein</fullName>
    </submittedName>
</protein>
<sequence>MFEKLYQDALTFLRNKDHSLYILFSKAGPPNYLMSIEKRGYLRC</sequence>
<name>A0A6C0E8G0_9ZZZZ</name>
<reference evidence="1" key="1">
    <citation type="journal article" date="2020" name="Nature">
        <title>Giant virus diversity and host interactions through global metagenomics.</title>
        <authorList>
            <person name="Schulz F."/>
            <person name="Roux S."/>
            <person name="Paez-Espino D."/>
            <person name="Jungbluth S."/>
            <person name="Walsh D.A."/>
            <person name="Denef V.J."/>
            <person name="McMahon K.D."/>
            <person name="Konstantinidis K.T."/>
            <person name="Eloe-Fadrosh E.A."/>
            <person name="Kyrpides N.C."/>
            <person name="Woyke T."/>
        </authorList>
    </citation>
    <scope>NUCLEOTIDE SEQUENCE</scope>
    <source>
        <strain evidence="1">GVMAG-M-3300023179-150</strain>
    </source>
</reference>